<evidence type="ECO:0000313" key="9">
    <source>
        <dbReference type="Proteomes" id="UP001500466"/>
    </source>
</evidence>
<dbReference type="EMBL" id="BAABHS010000014">
    <property type="protein sequence ID" value="GAA4970939.1"/>
    <property type="molecule type" value="Genomic_DNA"/>
</dbReference>
<dbReference type="PANTHER" id="PTHR30071">
    <property type="entry name" value="HEME EXPORTER PROTEIN C"/>
    <property type="match status" value="1"/>
</dbReference>
<dbReference type="InterPro" id="IPR002541">
    <property type="entry name" value="Cyt_c_assembly"/>
</dbReference>
<accession>A0ABP9HHQ7</accession>
<feature type="transmembrane region" description="Helical" evidence="6">
    <location>
        <begin position="338"/>
        <end position="360"/>
    </location>
</feature>
<evidence type="ECO:0000256" key="3">
    <source>
        <dbReference type="ARBA" id="ARBA00022748"/>
    </source>
</evidence>
<dbReference type="InterPro" id="IPR017562">
    <property type="entry name" value="Cyt_c_biogenesis_CcsA"/>
</dbReference>
<keyword evidence="5 6" id="KW-0472">Membrane</keyword>
<feature type="transmembrane region" description="Helical" evidence="6">
    <location>
        <begin position="280"/>
        <end position="301"/>
    </location>
</feature>
<protein>
    <submittedName>
        <fullName evidence="8">C-type cytochrome biogenesis protein CcsB</fullName>
    </submittedName>
</protein>
<evidence type="ECO:0000259" key="7">
    <source>
        <dbReference type="Pfam" id="PF01578"/>
    </source>
</evidence>
<organism evidence="8 9">
    <name type="scientific">Yinghuangia aomiensis</name>
    <dbReference type="NCBI Taxonomy" id="676205"/>
    <lineage>
        <taxon>Bacteria</taxon>
        <taxon>Bacillati</taxon>
        <taxon>Actinomycetota</taxon>
        <taxon>Actinomycetes</taxon>
        <taxon>Kitasatosporales</taxon>
        <taxon>Streptomycetaceae</taxon>
        <taxon>Yinghuangia</taxon>
    </lineage>
</organism>
<feature type="domain" description="Cytochrome c assembly protein" evidence="7">
    <location>
        <begin position="149"/>
        <end position="364"/>
    </location>
</feature>
<feature type="transmembrane region" description="Helical" evidence="6">
    <location>
        <begin position="178"/>
        <end position="200"/>
    </location>
</feature>
<reference evidence="9" key="1">
    <citation type="journal article" date="2019" name="Int. J. Syst. Evol. Microbiol.">
        <title>The Global Catalogue of Microorganisms (GCM) 10K type strain sequencing project: providing services to taxonomists for standard genome sequencing and annotation.</title>
        <authorList>
            <consortium name="The Broad Institute Genomics Platform"/>
            <consortium name="The Broad Institute Genome Sequencing Center for Infectious Disease"/>
            <person name="Wu L."/>
            <person name="Ma J."/>
        </authorList>
    </citation>
    <scope>NUCLEOTIDE SEQUENCE [LARGE SCALE GENOMIC DNA]</scope>
    <source>
        <strain evidence="9">JCM 17986</strain>
    </source>
</reference>
<evidence type="ECO:0000256" key="4">
    <source>
        <dbReference type="ARBA" id="ARBA00022989"/>
    </source>
</evidence>
<proteinExistence type="predicted"/>
<dbReference type="Pfam" id="PF01578">
    <property type="entry name" value="Cytochrom_C_asm"/>
    <property type="match status" value="1"/>
</dbReference>
<keyword evidence="9" id="KW-1185">Reference proteome</keyword>
<evidence type="ECO:0000256" key="6">
    <source>
        <dbReference type="SAM" id="Phobius"/>
    </source>
</evidence>
<evidence type="ECO:0000256" key="2">
    <source>
        <dbReference type="ARBA" id="ARBA00022692"/>
    </source>
</evidence>
<feature type="transmembrane region" description="Helical" evidence="6">
    <location>
        <begin position="212"/>
        <end position="240"/>
    </location>
</feature>
<feature type="transmembrane region" description="Helical" evidence="6">
    <location>
        <begin position="22"/>
        <end position="44"/>
    </location>
</feature>
<evidence type="ECO:0000256" key="5">
    <source>
        <dbReference type="ARBA" id="ARBA00023136"/>
    </source>
</evidence>
<comment type="subcellular location">
    <subcellularLocation>
        <location evidence="1">Membrane</location>
        <topology evidence="1">Multi-pass membrane protein</topology>
    </subcellularLocation>
</comment>
<name>A0ABP9HHQ7_9ACTN</name>
<comment type="caution">
    <text evidence="8">The sequence shown here is derived from an EMBL/GenBank/DDBJ whole genome shotgun (WGS) entry which is preliminary data.</text>
</comment>
<evidence type="ECO:0000313" key="8">
    <source>
        <dbReference type="EMBL" id="GAA4970939.1"/>
    </source>
</evidence>
<keyword evidence="2 6" id="KW-0812">Transmembrane</keyword>
<feature type="transmembrane region" description="Helical" evidence="6">
    <location>
        <begin position="121"/>
        <end position="143"/>
    </location>
</feature>
<dbReference type="Proteomes" id="UP001500466">
    <property type="component" value="Unassembled WGS sequence"/>
</dbReference>
<evidence type="ECO:0000256" key="1">
    <source>
        <dbReference type="ARBA" id="ARBA00004141"/>
    </source>
</evidence>
<keyword evidence="4 6" id="KW-1133">Transmembrane helix</keyword>
<dbReference type="PANTHER" id="PTHR30071:SF1">
    <property type="entry name" value="CYTOCHROME B_B6 PROTEIN-RELATED"/>
    <property type="match status" value="1"/>
</dbReference>
<feature type="transmembrane region" description="Helical" evidence="6">
    <location>
        <begin position="155"/>
        <end position="173"/>
    </location>
</feature>
<gene>
    <name evidence="8" type="primary">ccsB</name>
    <name evidence="8" type="ORF">GCM10023205_40780</name>
</gene>
<dbReference type="NCBIfam" id="TIGR03144">
    <property type="entry name" value="cytochr_II_ccsB"/>
    <property type="match status" value="1"/>
</dbReference>
<feature type="transmembrane region" description="Helical" evidence="6">
    <location>
        <begin position="313"/>
        <end position="331"/>
    </location>
</feature>
<sequence length="369" mass="40045">MPPNGTGAVDAVNENLAHLSNWFMYSAIAVYVLAFFAFCAEWVFGGRSRVAQQSAALTAARTAVAAPAPAVVEAAAEGGGGVALATRPVVVVRGGGHDSDAADDRGDVTGGDERSDRFGRIAVALTVVAFLMHFGTILSRGLAVKRAPWGNMYEFSTAVALMAVAAFLVTLMLRPVRWLGLFVVLPVMCTLGLAVGVLYTDSQQLVPALHSYWLWIHVSTAIVSFGALHIGALASLLFLFKDSYETRMKAAQPVRRKWDTMMERLPASVSLDKTAYRVNALIFPLWTFAVVAGAIWAEVAWGRYWGWDPKETWSFITWVAYAAYLHARATGGWKGRNAAYLSLVAFSCFLVNYYVVNIFVNGLHSYSGV</sequence>
<keyword evidence="3" id="KW-0201">Cytochrome c-type biogenesis</keyword>
<dbReference type="InterPro" id="IPR045062">
    <property type="entry name" value="Cyt_c_biogenesis_CcsA/CcmC"/>
</dbReference>